<dbReference type="InterPro" id="IPR025484">
    <property type="entry name" value="DUF4376"/>
</dbReference>
<dbReference type="RefSeq" id="WP_103095267.1">
    <property type="nucleotide sequence ID" value="NZ_LYMM01000025.1"/>
</dbReference>
<protein>
    <recommendedName>
        <fullName evidence="1">DUF4376 domain-containing protein</fullName>
    </recommendedName>
</protein>
<sequence length="218" mass="23979">MIIFEMPAPNGALARYHRIAKWEMTSEYTRAIVNSYHSAEMVNISWQDEYTIPLEWKISTIDDIEFILTAPGAPMAGGSIVPDTVETLSCAQARKWAEVKIERDRRRYGTFTAAFGTIQIDEASLSALRNARLLIMAEGSTIPWTLADNTAATITLDDANAALLASIQYQTDVHILSQAIRDEIDAAETVEAVQALGVDGYPWPVASVAVEEEDETLG</sequence>
<feature type="domain" description="DUF4376" evidence="1">
    <location>
        <begin position="91"/>
        <end position="193"/>
    </location>
</feature>
<dbReference type="AlphaFoldDB" id="A0A2K2G373"/>
<evidence type="ECO:0000313" key="3">
    <source>
        <dbReference type="Proteomes" id="UP000236327"/>
    </source>
</evidence>
<comment type="caution">
    <text evidence="2">The sequence shown here is derived from an EMBL/GenBank/DDBJ whole genome shotgun (WGS) entry which is preliminary data.</text>
</comment>
<name>A0A2K2G373_9SPHN</name>
<evidence type="ECO:0000259" key="1">
    <source>
        <dbReference type="Pfam" id="PF14301"/>
    </source>
</evidence>
<evidence type="ECO:0000313" key="2">
    <source>
        <dbReference type="EMBL" id="PNU05484.1"/>
    </source>
</evidence>
<reference evidence="2 3" key="1">
    <citation type="submission" date="2016-05" db="EMBL/GenBank/DDBJ databases">
        <title>Complete genome sequence of Novosphingobium guangzhouense SA925(T).</title>
        <authorList>
            <person name="Sha S."/>
        </authorList>
    </citation>
    <scope>NUCLEOTIDE SEQUENCE [LARGE SCALE GENOMIC DNA]</scope>
    <source>
        <strain evidence="2 3">SA925</strain>
    </source>
</reference>
<gene>
    <name evidence="2" type="ORF">A8V01_15985</name>
</gene>
<accession>A0A2K2G373</accession>
<dbReference type="EMBL" id="LYMM01000025">
    <property type="protein sequence ID" value="PNU05484.1"/>
    <property type="molecule type" value="Genomic_DNA"/>
</dbReference>
<organism evidence="2 3">
    <name type="scientific">Novosphingobium guangzhouense</name>
    <dbReference type="NCBI Taxonomy" id="1850347"/>
    <lineage>
        <taxon>Bacteria</taxon>
        <taxon>Pseudomonadati</taxon>
        <taxon>Pseudomonadota</taxon>
        <taxon>Alphaproteobacteria</taxon>
        <taxon>Sphingomonadales</taxon>
        <taxon>Sphingomonadaceae</taxon>
        <taxon>Novosphingobium</taxon>
    </lineage>
</organism>
<dbReference type="OrthoDB" id="7585645at2"/>
<keyword evidence="3" id="KW-1185">Reference proteome</keyword>
<dbReference type="Pfam" id="PF14301">
    <property type="entry name" value="DUF4376"/>
    <property type="match status" value="1"/>
</dbReference>
<proteinExistence type="predicted"/>
<dbReference type="Proteomes" id="UP000236327">
    <property type="component" value="Unassembled WGS sequence"/>
</dbReference>